<feature type="repeat" description="WD" evidence="9">
    <location>
        <begin position="123"/>
        <end position="157"/>
    </location>
</feature>
<keyword evidence="13" id="KW-1185">Reference proteome</keyword>
<evidence type="ECO:0000256" key="2">
    <source>
        <dbReference type="ARBA" id="ARBA00007306"/>
    </source>
</evidence>
<feature type="repeat" description="WD" evidence="9">
    <location>
        <begin position="66"/>
        <end position="97"/>
    </location>
</feature>
<name>A0A1L0DH10_9ASCO</name>
<keyword evidence="8" id="KW-0539">Nucleus</keyword>
<accession>A0A1L0DH10</accession>
<evidence type="ECO:0000313" key="13">
    <source>
        <dbReference type="Proteomes" id="UP000182334"/>
    </source>
</evidence>
<evidence type="ECO:0000313" key="12">
    <source>
        <dbReference type="EMBL" id="SGZ51686.1"/>
    </source>
</evidence>
<proteinExistence type="inferred from homology"/>
<dbReference type="SMART" id="SM00320">
    <property type="entry name" value="WD40"/>
    <property type="match status" value="6"/>
</dbReference>
<dbReference type="PROSITE" id="PS50294">
    <property type="entry name" value="WD_REPEATS_REGION"/>
    <property type="match status" value="1"/>
</dbReference>
<dbReference type="GO" id="GO:0006335">
    <property type="term" value="P:DNA replication-dependent chromatin assembly"/>
    <property type="evidence" value="ECO:0007669"/>
    <property type="project" value="InterPro"/>
</dbReference>
<dbReference type="InterPro" id="IPR001680">
    <property type="entry name" value="WD40_rpt"/>
</dbReference>
<dbReference type="OrthoDB" id="71227at2759"/>
<keyword evidence="7" id="KW-0234">DNA repair</keyword>
<dbReference type="InterPro" id="IPR045145">
    <property type="entry name" value="PTHR15271"/>
</dbReference>
<dbReference type="GO" id="GO:0005634">
    <property type="term" value="C:nucleus"/>
    <property type="evidence" value="ECO:0007669"/>
    <property type="project" value="UniProtKB-SubCell"/>
</dbReference>
<keyword evidence="5" id="KW-0227">DNA damage</keyword>
<evidence type="ECO:0000256" key="6">
    <source>
        <dbReference type="ARBA" id="ARBA00022853"/>
    </source>
</evidence>
<feature type="domain" description="CAF1B/HIR1 beta-propeller" evidence="11">
    <location>
        <begin position="4"/>
        <end position="199"/>
    </location>
</feature>
<protein>
    <submittedName>
        <fullName evidence="12">CIC11C00000000390</fullName>
    </submittedName>
</protein>
<dbReference type="PROSITE" id="PS50082">
    <property type="entry name" value="WD_REPEATS_2"/>
    <property type="match status" value="3"/>
</dbReference>
<reference evidence="12 13" key="1">
    <citation type="submission" date="2016-10" db="EMBL/GenBank/DDBJ databases">
        <authorList>
            <person name="de Groot N.N."/>
        </authorList>
    </citation>
    <scope>NUCLEOTIDE SEQUENCE [LARGE SCALE GENOMIC DNA]</scope>
    <source>
        <strain evidence="12 13">CBS 141442</strain>
    </source>
</reference>
<dbReference type="STRING" id="45354.A0A1L0DH10"/>
<evidence type="ECO:0000256" key="3">
    <source>
        <dbReference type="ARBA" id="ARBA00022574"/>
    </source>
</evidence>
<evidence type="ECO:0000256" key="4">
    <source>
        <dbReference type="ARBA" id="ARBA00022737"/>
    </source>
</evidence>
<dbReference type="PANTHER" id="PTHR15271:SF4">
    <property type="entry name" value="CHROMATIN ASSEMBLY FACTOR 1 SUBUNIT B"/>
    <property type="match status" value="1"/>
</dbReference>
<dbReference type="InterPro" id="IPR036322">
    <property type="entry name" value="WD40_repeat_dom_sf"/>
</dbReference>
<keyword evidence="3 9" id="KW-0853">WD repeat</keyword>
<dbReference type="AlphaFoldDB" id="A0A1L0DH10"/>
<organism evidence="12 13">
    <name type="scientific">Sungouiella intermedia</name>
    <dbReference type="NCBI Taxonomy" id="45354"/>
    <lineage>
        <taxon>Eukaryota</taxon>
        <taxon>Fungi</taxon>
        <taxon>Dikarya</taxon>
        <taxon>Ascomycota</taxon>
        <taxon>Saccharomycotina</taxon>
        <taxon>Pichiomycetes</taxon>
        <taxon>Metschnikowiaceae</taxon>
        <taxon>Sungouiella</taxon>
    </lineage>
</organism>
<feature type="region of interest" description="Disordered" evidence="10">
    <location>
        <begin position="603"/>
        <end position="624"/>
    </location>
</feature>
<feature type="region of interest" description="Disordered" evidence="10">
    <location>
        <begin position="240"/>
        <end position="265"/>
    </location>
</feature>
<dbReference type="PANTHER" id="PTHR15271">
    <property type="entry name" value="CHROMATIN ASSEMBLY FACTOR 1 SUBUNIT B"/>
    <property type="match status" value="1"/>
</dbReference>
<comment type="subcellular location">
    <subcellularLocation>
        <location evidence="1">Nucleus</location>
    </subcellularLocation>
</comment>
<dbReference type="InterPro" id="IPR015943">
    <property type="entry name" value="WD40/YVTN_repeat-like_dom_sf"/>
</dbReference>
<evidence type="ECO:0000256" key="9">
    <source>
        <dbReference type="PROSITE-ProRule" id="PRU00221"/>
    </source>
</evidence>
<evidence type="ECO:0000256" key="1">
    <source>
        <dbReference type="ARBA" id="ARBA00004123"/>
    </source>
</evidence>
<keyword evidence="6" id="KW-0156">Chromatin regulator</keyword>
<evidence type="ECO:0000256" key="10">
    <source>
        <dbReference type="SAM" id="MobiDB-lite"/>
    </source>
</evidence>
<sequence>MNSATIAVHWHDDSQPVYSVSLQPVHYARSQRLATAGGDNNVRVWSIKYESLANLEETSVEYLSTLRKHTQAVNAVKFDPTGQILATAGDDGMLILWTRADHIVLEFGHHDDDVKESWVVKLLNNTQLEIYDICWSPDSKYIATGSMDNITKIYSVEGQKLCELADHSHYVQGVTWDPLNEYLATQGADRTLHIYSLKENVGEFPFQLVPTLFFKVLRAELPSSKLLTPGYTSSGLTTEAVLSSTEGSPRSPPTLVKTMSPPSQKHVHQVFTSPKRKTLPSESLAAVIPSTGKVLKRLKRSSLLYHSETLQSFFRRLAFSPDGSLLLTPLGIYKNDDNTDDKDTPDSTFLNTVYIYTRSGLNKPPVCHLPGLPKPAVAISFNPITYEVLPSLETMAFKLPYKMVFAVATQDSVFIYDTQSLRPIGSLSNLHYLTITDLSWDNDGQHIIVSSAEGFCSVIGFEEGIFGTPYDNIGTATEDEKKIPEKEARVNNMMDTESTSDNRRLGQMEQKLEQKLAKELSQEVELLNRAAPNSHVEISGPIMVSDKDTLEEDPEYQKQSQVLEPVASTSSNTLVTPSLLSQFMAEPVTASPQTAQTDFLNEREQEKSKVAKKRRITPTLVNTE</sequence>
<dbReference type="GO" id="GO:0006334">
    <property type="term" value="P:nucleosome assembly"/>
    <property type="evidence" value="ECO:0007669"/>
    <property type="project" value="TreeGrafter"/>
</dbReference>
<dbReference type="GO" id="GO:0006281">
    <property type="term" value="P:DNA repair"/>
    <property type="evidence" value="ECO:0007669"/>
    <property type="project" value="UniProtKB-KW"/>
</dbReference>
<dbReference type="GO" id="GO:0033186">
    <property type="term" value="C:CAF-1 complex"/>
    <property type="evidence" value="ECO:0007669"/>
    <property type="project" value="TreeGrafter"/>
</dbReference>
<dbReference type="Pfam" id="PF24105">
    <property type="entry name" value="Beta-prop_CAF1B_HIR1"/>
    <property type="match status" value="2"/>
</dbReference>
<dbReference type="SUPFAM" id="SSF50978">
    <property type="entry name" value="WD40 repeat-like"/>
    <property type="match status" value="1"/>
</dbReference>
<evidence type="ECO:0000259" key="11">
    <source>
        <dbReference type="Pfam" id="PF24105"/>
    </source>
</evidence>
<dbReference type="EMBL" id="LT635758">
    <property type="protein sequence ID" value="SGZ51686.1"/>
    <property type="molecule type" value="Genomic_DNA"/>
</dbReference>
<feature type="domain" description="CAF1B/HIR1 beta-propeller" evidence="11">
    <location>
        <begin position="286"/>
        <end position="464"/>
    </location>
</feature>
<comment type="similarity">
    <text evidence="2">Belongs to the WD repeat HIR1 family.</text>
</comment>
<dbReference type="InterPro" id="IPR055410">
    <property type="entry name" value="Beta-prop_CAF1B_HIR1"/>
</dbReference>
<feature type="repeat" description="WD" evidence="9">
    <location>
        <begin position="164"/>
        <end position="198"/>
    </location>
</feature>
<dbReference type="Proteomes" id="UP000182334">
    <property type="component" value="Chromosome III"/>
</dbReference>
<evidence type="ECO:0000256" key="7">
    <source>
        <dbReference type="ARBA" id="ARBA00023204"/>
    </source>
</evidence>
<keyword evidence="4" id="KW-0677">Repeat</keyword>
<dbReference type="Gene3D" id="2.130.10.10">
    <property type="entry name" value="YVTN repeat-like/Quinoprotein amine dehydrogenase"/>
    <property type="match status" value="2"/>
</dbReference>
<evidence type="ECO:0000256" key="5">
    <source>
        <dbReference type="ARBA" id="ARBA00022763"/>
    </source>
</evidence>
<gene>
    <name evidence="12" type="ORF">SAMEA4029010_CIC11G00000000390</name>
</gene>
<evidence type="ECO:0000256" key="8">
    <source>
        <dbReference type="ARBA" id="ARBA00023242"/>
    </source>
</evidence>